<dbReference type="SUPFAM" id="SSF53850">
    <property type="entry name" value="Periplasmic binding protein-like II"/>
    <property type="match status" value="1"/>
</dbReference>
<evidence type="ECO:0000259" key="1">
    <source>
        <dbReference type="Pfam" id="PF00497"/>
    </source>
</evidence>
<evidence type="ECO:0000313" key="2">
    <source>
        <dbReference type="EMBL" id="GAL33266.1"/>
    </source>
</evidence>
<evidence type="ECO:0000313" key="3">
    <source>
        <dbReference type="Proteomes" id="UP000029224"/>
    </source>
</evidence>
<name>A0A090SZY8_9VIBR</name>
<dbReference type="EMBL" id="BBMT01000003">
    <property type="protein sequence ID" value="GAL33266.1"/>
    <property type="molecule type" value="Genomic_DNA"/>
</dbReference>
<dbReference type="InterPro" id="IPR001638">
    <property type="entry name" value="Solute-binding_3/MltF_N"/>
</dbReference>
<dbReference type="Pfam" id="PF00497">
    <property type="entry name" value="SBP_bac_3"/>
    <property type="match status" value="1"/>
</dbReference>
<dbReference type="AlphaFoldDB" id="A0A090SZY8"/>
<protein>
    <recommendedName>
        <fullName evidence="1">Solute-binding protein family 3/N-terminal domain-containing protein</fullName>
    </recommendedName>
</protein>
<reference evidence="2 3" key="1">
    <citation type="submission" date="2014-09" db="EMBL/GenBank/DDBJ databases">
        <title>Vibrio maritimus JCM 19240. (C210) whole genome shotgun sequence.</title>
        <authorList>
            <person name="Sawabe T."/>
            <person name="Meirelles P."/>
            <person name="Nakanishi M."/>
            <person name="Sayaka M."/>
            <person name="Hattori M."/>
            <person name="Ohkuma M."/>
        </authorList>
    </citation>
    <scope>NUCLEOTIDE SEQUENCE [LARGE SCALE GENOMIC DNA]</scope>
    <source>
        <strain evidence="2 3">JCM 19240</strain>
    </source>
</reference>
<reference evidence="2 3" key="2">
    <citation type="submission" date="2014-09" db="EMBL/GenBank/DDBJ databases">
        <authorList>
            <consortium name="NBRP consortium"/>
            <person name="Sawabe T."/>
            <person name="Meirelles P."/>
            <person name="Nakanishi M."/>
            <person name="Sayaka M."/>
            <person name="Hattori M."/>
            <person name="Ohkuma M."/>
        </authorList>
    </citation>
    <scope>NUCLEOTIDE SEQUENCE [LARGE SCALE GENOMIC DNA]</scope>
    <source>
        <strain evidence="2 3">JCM 19240</strain>
    </source>
</reference>
<organism evidence="2 3">
    <name type="scientific">Vibrio maritimus</name>
    <dbReference type="NCBI Taxonomy" id="990268"/>
    <lineage>
        <taxon>Bacteria</taxon>
        <taxon>Pseudomonadati</taxon>
        <taxon>Pseudomonadota</taxon>
        <taxon>Gammaproteobacteria</taxon>
        <taxon>Vibrionales</taxon>
        <taxon>Vibrionaceae</taxon>
        <taxon>Vibrio</taxon>
    </lineage>
</organism>
<accession>A0A090SZY8</accession>
<dbReference type="Gene3D" id="3.40.190.10">
    <property type="entry name" value="Periplasmic binding protein-like II"/>
    <property type="match status" value="1"/>
</dbReference>
<gene>
    <name evidence="2" type="ORF">JCM19240_1962</name>
</gene>
<feature type="domain" description="Solute-binding protein family 3/N-terminal" evidence="1">
    <location>
        <begin position="2"/>
        <end position="53"/>
    </location>
</feature>
<sequence length="95" mass="11111">MAPFSFEVDGKIVGYSIDYLQLIAERSGLKFQPVVGFSSEEYFIKVQQGDIDLLPFVRQRGDLDEFMVYTSAYHVEPPDRFMHLMRQTPFKRLLN</sequence>
<keyword evidence="3" id="KW-1185">Reference proteome</keyword>
<dbReference type="Proteomes" id="UP000029224">
    <property type="component" value="Unassembled WGS sequence"/>
</dbReference>
<comment type="caution">
    <text evidence="2">The sequence shown here is derived from an EMBL/GenBank/DDBJ whole genome shotgun (WGS) entry which is preliminary data.</text>
</comment>
<proteinExistence type="predicted"/>